<evidence type="ECO:0000256" key="8">
    <source>
        <dbReference type="ARBA" id="ARBA00022801"/>
    </source>
</evidence>
<evidence type="ECO:0000256" key="4">
    <source>
        <dbReference type="ARBA" id="ARBA00022438"/>
    </source>
</evidence>
<comment type="cofactor">
    <cofactor evidence="11 13">
        <name>Zn(2+)</name>
        <dbReference type="ChEBI" id="CHEBI:29105"/>
    </cofactor>
    <text evidence="11 13">Binds 2 Zn(2+) ions per subunit.</text>
</comment>
<evidence type="ECO:0000256" key="12">
    <source>
        <dbReference type="PIRSR" id="PIRSR037215-1"/>
    </source>
</evidence>
<dbReference type="PROSITE" id="PS00759">
    <property type="entry name" value="ARGE_DAPE_CPG2_2"/>
    <property type="match status" value="1"/>
</dbReference>
<dbReference type="Pfam" id="PF01546">
    <property type="entry name" value="Peptidase_M20"/>
    <property type="match status" value="1"/>
</dbReference>
<dbReference type="FunFam" id="3.30.70.360:FF:000002">
    <property type="entry name" value="Peptidase T"/>
    <property type="match status" value="1"/>
</dbReference>
<comment type="catalytic activity">
    <reaction evidence="1 11">
        <text>Release of the N-terminal residue from a tripeptide.</text>
        <dbReference type="EC" id="3.4.11.4"/>
    </reaction>
</comment>
<feature type="active site" description="Proton acceptor" evidence="11 12">
    <location>
        <position position="175"/>
    </location>
</feature>
<evidence type="ECO:0000313" key="15">
    <source>
        <dbReference type="EMBL" id="AJA50303.1"/>
    </source>
</evidence>
<dbReference type="Proteomes" id="UP000028042">
    <property type="component" value="Unassembled WGS sequence"/>
</dbReference>
<dbReference type="InterPro" id="IPR001261">
    <property type="entry name" value="ArgE/DapE_CS"/>
</dbReference>
<evidence type="ECO:0000256" key="13">
    <source>
        <dbReference type="PIRSR" id="PIRSR037215-2"/>
    </source>
</evidence>
<dbReference type="RefSeq" id="WP_003440580.1">
    <property type="nucleotide sequence ID" value="NZ_ANZB01000001.1"/>
</dbReference>
<dbReference type="KEGG" id="cpae:CPAST_c02150"/>
<dbReference type="GO" id="GO:0043171">
    <property type="term" value="P:peptide catabolic process"/>
    <property type="evidence" value="ECO:0007669"/>
    <property type="project" value="UniProtKB-UniRule"/>
</dbReference>
<feature type="binding site" evidence="11 13">
    <location>
        <position position="176"/>
    </location>
    <ligand>
        <name>Zn(2+)</name>
        <dbReference type="ChEBI" id="CHEBI:29105"/>
        <label>2</label>
    </ligand>
</feature>
<name>A0A0H3J5V8_CLOPA</name>
<comment type="function">
    <text evidence="11">Cleaves the N-terminal amino acid of tripeptides.</text>
</comment>
<dbReference type="GO" id="GO:0005829">
    <property type="term" value="C:cytosol"/>
    <property type="evidence" value="ECO:0007669"/>
    <property type="project" value="TreeGrafter"/>
</dbReference>
<dbReference type="SUPFAM" id="SSF53187">
    <property type="entry name" value="Zn-dependent exopeptidases"/>
    <property type="match status" value="1"/>
</dbReference>
<keyword evidence="10 11" id="KW-0482">Metalloprotease</keyword>
<dbReference type="GO" id="GO:0008237">
    <property type="term" value="F:metallopeptidase activity"/>
    <property type="evidence" value="ECO:0007669"/>
    <property type="project" value="UniProtKB-KW"/>
</dbReference>
<keyword evidence="6 11" id="KW-0645">Protease</keyword>
<dbReference type="eggNOG" id="COG2195">
    <property type="taxonomic scope" value="Bacteria"/>
</dbReference>
<sequence>MYSAVDRLLKYVKFNTKSDETTGTTPSTEGQLVLGRELKSELEELGLEDVSMDENGYIMATLPKNIDKEVKTIGFISHMDTSPDMTGENVNPKIVKNYDGNDIVLNEKENIILSPKDFPEIKNYIGRDIITTDGTTLLGADDKAGVSEIMAAVEYLVKHPEIPHGTIKIGFTPDEEIGEGADHFDVKKFGADFAYTVDGGPIGELECENFNAAAAKIFVKGRNVHPGTAKNKMINSMHIASEFIDMLPCNERPEYTEGHEGFNHLISIKGEVEETELYFIIRDFNREKFEERKKLMLSSAEFLNKKYGEGIVTLELRDQYYNMKEKIEPVKYIVDIAYKAMEELEITPIVMPIRGGTDGARLSFMGLPTPNIFTGGHNYHGKYEFIPTFTMDKAVDVILKIIELNSK</sequence>
<dbReference type="PROSITE" id="PS00758">
    <property type="entry name" value="ARGE_DAPE_CPG2_1"/>
    <property type="match status" value="1"/>
</dbReference>
<keyword evidence="5 11" id="KW-0963">Cytoplasm</keyword>
<comment type="similarity">
    <text evidence="3 11">Belongs to the peptidase M20B family.</text>
</comment>
<keyword evidence="8 11" id="KW-0378">Hydrolase</keyword>
<reference evidence="16 17" key="3">
    <citation type="journal article" name="Genome Announc.">
        <title>Improved Draft Genome Sequence of Clostridium pasteurianum Strain ATCC 6013 (DSM 525) Using a Hybrid Next-Generation Sequencing Approach.</title>
        <authorList>
            <person name="Pyne M.E."/>
            <person name="Utturkar S."/>
            <person name="Brown S.D."/>
            <person name="Moo-Young M."/>
            <person name="Chung D.A."/>
            <person name="Chou C.P."/>
        </authorList>
    </citation>
    <scope>NUCLEOTIDE SEQUENCE [LARGE SCALE GENOMIC DNA]</scope>
    <source>
        <strain evidence="16 17">ATCC 6013</strain>
    </source>
</reference>
<dbReference type="KEGG" id="cpat:CLPA_c02150"/>
<feature type="domain" description="Peptidase M20 dimerisation" evidence="14">
    <location>
        <begin position="208"/>
        <end position="309"/>
    </location>
</feature>
<dbReference type="HAMAP" id="MF_00550">
    <property type="entry name" value="Aminopeptidase_M20"/>
    <property type="match status" value="1"/>
</dbReference>
<comment type="subcellular location">
    <subcellularLocation>
        <location evidence="2 11">Cytoplasm</location>
    </subcellularLocation>
</comment>
<evidence type="ECO:0000259" key="14">
    <source>
        <dbReference type="Pfam" id="PF07687"/>
    </source>
</evidence>
<organism evidence="15 18">
    <name type="scientific">Clostridium pasteurianum DSM 525 = ATCC 6013</name>
    <dbReference type="NCBI Taxonomy" id="1262449"/>
    <lineage>
        <taxon>Bacteria</taxon>
        <taxon>Bacillati</taxon>
        <taxon>Bacillota</taxon>
        <taxon>Clostridia</taxon>
        <taxon>Eubacteriales</taxon>
        <taxon>Clostridiaceae</taxon>
        <taxon>Clostridium</taxon>
    </lineage>
</organism>
<evidence type="ECO:0000256" key="7">
    <source>
        <dbReference type="ARBA" id="ARBA00022723"/>
    </source>
</evidence>
<dbReference type="InterPro" id="IPR011650">
    <property type="entry name" value="Peptidase_M20_dimer"/>
</dbReference>
<dbReference type="GO" id="GO:0006508">
    <property type="term" value="P:proteolysis"/>
    <property type="evidence" value="ECO:0007669"/>
    <property type="project" value="UniProtKB-UniRule"/>
</dbReference>
<dbReference type="SUPFAM" id="SSF55031">
    <property type="entry name" value="Bacterial exopeptidase dimerisation domain"/>
    <property type="match status" value="1"/>
</dbReference>
<dbReference type="EMBL" id="CP009268">
    <property type="protein sequence ID" value="AJA50303.1"/>
    <property type="molecule type" value="Genomic_DNA"/>
</dbReference>
<dbReference type="NCBIfam" id="NF003976">
    <property type="entry name" value="PRK05469.1"/>
    <property type="match status" value="1"/>
</dbReference>
<evidence type="ECO:0000256" key="3">
    <source>
        <dbReference type="ARBA" id="ARBA00009692"/>
    </source>
</evidence>
<dbReference type="PIRSF" id="PIRSF037215">
    <property type="entry name" value="Peptidase_M20B"/>
    <property type="match status" value="1"/>
</dbReference>
<feature type="binding site" evidence="11 13">
    <location>
        <position position="141"/>
    </location>
    <ligand>
        <name>Zn(2+)</name>
        <dbReference type="ChEBI" id="CHEBI:29105"/>
        <label>2</label>
    </ligand>
</feature>
<evidence type="ECO:0000313" key="16">
    <source>
        <dbReference type="EMBL" id="KRU13685.1"/>
    </source>
</evidence>
<evidence type="ECO:0000256" key="2">
    <source>
        <dbReference type="ARBA" id="ARBA00004496"/>
    </source>
</evidence>
<keyword evidence="7 11" id="KW-0479">Metal-binding</keyword>
<dbReference type="Gene3D" id="3.30.70.360">
    <property type="match status" value="1"/>
</dbReference>
<feature type="binding site" evidence="11 13">
    <location>
        <position position="380"/>
    </location>
    <ligand>
        <name>Zn(2+)</name>
        <dbReference type="ChEBI" id="CHEBI:29105"/>
        <label>2</label>
    </ligand>
</feature>
<dbReference type="InterPro" id="IPR010161">
    <property type="entry name" value="Peptidase_M20B"/>
</dbReference>
<dbReference type="NCBIfam" id="NF009920">
    <property type="entry name" value="PRK13381.1"/>
    <property type="match status" value="1"/>
</dbReference>
<keyword evidence="9 11" id="KW-0862">Zinc</keyword>
<dbReference type="GO" id="GO:0045148">
    <property type="term" value="F:tripeptide aminopeptidase activity"/>
    <property type="evidence" value="ECO:0007669"/>
    <property type="project" value="UniProtKB-UniRule"/>
</dbReference>
<evidence type="ECO:0000256" key="5">
    <source>
        <dbReference type="ARBA" id="ARBA00022490"/>
    </source>
</evidence>
<dbReference type="EMBL" id="JPGY02000001">
    <property type="protein sequence ID" value="KRU13685.1"/>
    <property type="molecule type" value="Genomic_DNA"/>
</dbReference>
<feature type="binding site" evidence="11 13">
    <location>
        <position position="141"/>
    </location>
    <ligand>
        <name>Zn(2+)</name>
        <dbReference type="ChEBI" id="CHEBI:29105"/>
        <label>1</label>
    </ligand>
</feature>
<dbReference type="Pfam" id="PF07687">
    <property type="entry name" value="M20_dimer"/>
    <property type="match status" value="1"/>
</dbReference>
<feature type="binding site" evidence="11 13">
    <location>
        <position position="198"/>
    </location>
    <ligand>
        <name>Zn(2+)</name>
        <dbReference type="ChEBI" id="CHEBI:29105"/>
        <label>1</label>
    </ligand>
</feature>
<gene>
    <name evidence="11 15" type="primary">pepT</name>
    <name evidence="15" type="ORF">CLPA_c02150</name>
    <name evidence="16" type="ORF">CP6013_02933</name>
</gene>
<reference evidence="16" key="2">
    <citation type="submission" date="2015-10" db="EMBL/GenBank/DDBJ databases">
        <title>Improved Draft Genome Sequence of Clostridium pasteurianum Strain ATCC 6013 (DSM 525) Using a Hybrid Next-Generation Sequencing Approach.</title>
        <authorList>
            <person name="Pyne M.E."/>
            <person name="Utturkar S.M."/>
            <person name="Brown S.D."/>
            <person name="Moo-Young M."/>
            <person name="Chung D.A."/>
            <person name="Chou P.C."/>
        </authorList>
    </citation>
    <scope>NUCLEOTIDE SEQUENCE</scope>
    <source>
        <strain evidence="16">ATCC 6013</strain>
    </source>
</reference>
<evidence type="ECO:0000256" key="6">
    <source>
        <dbReference type="ARBA" id="ARBA00022670"/>
    </source>
</evidence>
<evidence type="ECO:0000313" key="17">
    <source>
        <dbReference type="Proteomes" id="UP000028042"/>
    </source>
</evidence>
<feature type="binding site" evidence="11 13">
    <location>
        <position position="78"/>
    </location>
    <ligand>
        <name>Zn(2+)</name>
        <dbReference type="ChEBI" id="CHEBI:29105"/>
        <label>1</label>
    </ligand>
</feature>
<accession>A0A0H3J5V8</accession>
<proteinExistence type="inferred from homology"/>
<dbReference type="Proteomes" id="UP000030905">
    <property type="component" value="Chromosome"/>
</dbReference>
<dbReference type="PATRIC" id="fig|1262449.3.peg.104"/>
<evidence type="ECO:0000313" key="18">
    <source>
        <dbReference type="Proteomes" id="UP000030905"/>
    </source>
</evidence>
<dbReference type="PANTHER" id="PTHR42994">
    <property type="entry name" value="PEPTIDASE T"/>
    <property type="match status" value="1"/>
</dbReference>
<feature type="active site" evidence="11 12">
    <location>
        <position position="80"/>
    </location>
</feature>
<evidence type="ECO:0000256" key="11">
    <source>
        <dbReference type="HAMAP-Rule" id="MF_00550"/>
    </source>
</evidence>
<dbReference type="EC" id="3.4.11.4" evidence="11"/>
<protein>
    <recommendedName>
        <fullName evidence="11">Peptidase T</fullName>
        <ecNumber evidence="11">3.4.11.4</ecNumber>
    </recommendedName>
    <alternativeName>
        <fullName evidence="11">Aminotripeptidase</fullName>
        <shortName evidence="11">Tripeptidase</shortName>
    </alternativeName>
    <alternativeName>
        <fullName evidence="11">Tripeptide aminopeptidase</fullName>
    </alternativeName>
</protein>
<dbReference type="GO" id="GO:0008270">
    <property type="term" value="F:zinc ion binding"/>
    <property type="evidence" value="ECO:0007669"/>
    <property type="project" value="UniProtKB-UniRule"/>
</dbReference>
<dbReference type="InterPro" id="IPR036264">
    <property type="entry name" value="Bact_exopeptidase_dim_dom"/>
</dbReference>
<dbReference type="CDD" id="cd03892">
    <property type="entry name" value="M20_peptT"/>
    <property type="match status" value="1"/>
</dbReference>
<dbReference type="GeneID" id="93072463"/>
<reference evidence="15 18" key="1">
    <citation type="journal article" date="2015" name="Genome Announc.">
        <title>Complete Genome Sequence of the Nitrogen-Fixing and Solvent-Producing Clostridium pasteurianum DSM 525.</title>
        <authorList>
            <person name="Poehlein A."/>
            <person name="Grosse-Honebrink A."/>
            <person name="Zhang Y."/>
            <person name="Minton N.P."/>
            <person name="Daniel R."/>
        </authorList>
    </citation>
    <scope>NUCLEOTIDE SEQUENCE [LARGE SCALE GENOMIC DNA]</scope>
    <source>
        <strain evidence="15">DSM 525</strain>
        <strain evidence="18">DSM 525 / ATCC 6013</strain>
    </source>
</reference>
<evidence type="ECO:0000256" key="1">
    <source>
        <dbReference type="ARBA" id="ARBA00000870"/>
    </source>
</evidence>
<dbReference type="AlphaFoldDB" id="A0A0H3J5V8"/>
<evidence type="ECO:0000256" key="9">
    <source>
        <dbReference type="ARBA" id="ARBA00022833"/>
    </source>
</evidence>
<keyword evidence="4 11" id="KW-0031">Aminopeptidase</keyword>
<dbReference type="Gene3D" id="3.40.630.10">
    <property type="entry name" value="Zn peptidases"/>
    <property type="match status" value="1"/>
</dbReference>
<dbReference type="PANTHER" id="PTHR42994:SF1">
    <property type="entry name" value="PEPTIDASE T"/>
    <property type="match status" value="1"/>
</dbReference>
<evidence type="ECO:0000256" key="10">
    <source>
        <dbReference type="ARBA" id="ARBA00023049"/>
    </source>
</evidence>
<dbReference type="NCBIfam" id="TIGR01882">
    <property type="entry name" value="peptidase-T"/>
    <property type="match status" value="1"/>
</dbReference>
<dbReference type="InterPro" id="IPR002933">
    <property type="entry name" value="Peptidase_M20"/>
</dbReference>
<keyword evidence="18" id="KW-1185">Reference proteome</keyword>